<dbReference type="RefSeq" id="WP_111730340.1">
    <property type="nucleotide sequence ID" value="NZ_QHKO01000005.1"/>
</dbReference>
<accession>A0A328C6F1</accession>
<dbReference type="GO" id="GO:0016616">
    <property type="term" value="F:oxidoreductase activity, acting on the CH-OH group of donors, NAD or NADP as acceptor"/>
    <property type="evidence" value="ECO:0007669"/>
    <property type="project" value="UniProtKB-ARBA"/>
</dbReference>
<evidence type="ECO:0000256" key="2">
    <source>
        <dbReference type="RuleBase" id="RU000363"/>
    </source>
</evidence>
<dbReference type="InterPro" id="IPR002347">
    <property type="entry name" value="SDR_fam"/>
</dbReference>
<dbReference type="PROSITE" id="PS00061">
    <property type="entry name" value="ADH_SHORT"/>
    <property type="match status" value="1"/>
</dbReference>
<evidence type="ECO:0000313" key="4">
    <source>
        <dbReference type="EMBL" id="RAL21777.1"/>
    </source>
</evidence>
<proteinExistence type="inferred from homology"/>
<dbReference type="OrthoDB" id="9810908at2"/>
<evidence type="ECO:0000256" key="1">
    <source>
        <dbReference type="ARBA" id="ARBA00006484"/>
    </source>
</evidence>
<dbReference type="InterPro" id="IPR020904">
    <property type="entry name" value="Sc_DH/Rdtase_CS"/>
</dbReference>
<dbReference type="CDD" id="cd05233">
    <property type="entry name" value="SDR_c"/>
    <property type="match status" value="1"/>
</dbReference>
<dbReference type="Gene3D" id="3.40.50.720">
    <property type="entry name" value="NAD(P)-binding Rossmann-like Domain"/>
    <property type="match status" value="1"/>
</dbReference>
<reference evidence="4 5" key="1">
    <citation type="submission" date="2018-05" db="EMBL/GenBank/DDBJ databases">
        <title>Lujinxingia marina gen. nov. sp. nov., a new facultative anaerobic member of the class Deltaproteobacteria, and proposal of Lujinxingaceae fam. nov.</title>
        <authorList>
            <person name="Li C.-M."/>
        </authorList>
    </citation>
    <scope>NUCLEOTIDE SEQUENCE [LARGE SCALE GENOMIC DNA]</scope>
    <source>
        <strain evidence="4 5">B210</strain>
    </source>
</reference>
<name>A0A328C6F1_9DELT</name>
<dbReference type="SUPFAM" id="SSF51735">
    <property type="entry name" value="NAD(P)-binding Rossmann-fold domains"/>
    <property type="match status" value="1"/>
</dbReference>
<evidence type="ECO:0000313" key="5">
    <source>
        <dbReference type="Proteomes" id="UP000249169"/>
    </source>
</evidence>
<protein>
    <submittedName>
        <fullName evidence="4">NAD-dependent oxidoreductase</fullName>
    </submittedName>
</protein>
<dbReference type="PRINTS" id="PR00081">
    <property type="entry name" value="GDHRDH"/>
</dbReference>
<dbReference type="InterPro" id="IPR036291">
    <property type="entry name" value="NAD(P)-bd_dom_sf"/>
</dbReference>
<feature type="domain" description="Ketoreductase" evidence="3">
    <location>
        <begin position="7"/>
        <end position="189"/>
    </location>
</feature>
<dbReference type="AlphaFoldDB" id="A0A328C6F1"/>
<dbReference type="InterPro" id="IPR057326">
    <property type="entry name" value="KR_dom"/>
</dbReference>
<evidence type="ECO:0000259" key="3">
    <source>
        <dbReference type="SMART" id="SM00822"/>
    </source>
</evidence>
<keyword evidence="5" id="KW-1185">Reference proteome</keyword>
<sequence>MTNTQQRVVVVTGAAGALGEHVVRHFVEHGERVVGWDLHAPGQGKLVEDPEQQGVWRAQVNVTDAQAIADAAARVRQELGPIDVLVHCAGGFRWSPIEAIAPDDIDFLVDVNLRSSLYMVREVMGAMKERGHGRVVLISSRSTLKPGAGEGAYAATKAGLNALVSAVADEVRASDVTINAVQPSIIDTEANRQDMPDADFETWVDPAELAGIIYGLCPAAENPINGALLVVAGRT</sequence>
<dbReference type="SMART" id="SM00822">
    <property type="entry name" value="PKS_KR"/>
    <property type="match status" value="1"/>
</dbReference>
<organism evidence="4 5">
    <name type="scientific">Lujinxingia litoralis</name>
    <dbReference type="NCBI Taxonomy" id="2211119"/>
    <lineage>
        <taxon>Bacteria</taxon>
        <taxon>Deltaproteobacteria</taxon>
        <taxon>Bradymonadales</taxon>
        <taxon>Lujinxingiaceae</taxon>
        <taxon>Lujinxingia</taxon>
    </lineage>
</organism>
<dbReference type="PANTHER" id="PTHR42760">
    <property type="entry name" value="SHORT-CHAIN DEHYDROGENASES/REDUCTASES FAMILY MEMBER"/>
    <property type="match status" value="1"/>
</dbReference>
<comment type="caution">
    <text evidence="4">The sequence shown here is derived from an EMBL/GenBank/DDBJ whole genome shotgun (WGS) entry which is preliminary data.</text>
</comment>
<dbReference type="Pfam" id="PF00106">
    <property type="entry name" value="adh_short"/>
    <property type="match status" value="1"/>
</dbReference>
<dbReference type="EMBL" id="QHKO01000005">
    <property type="protein sequence ID" value="RAL21777.1"/>
    <property type="molecule type" value="Genomic_DNA"/>
</dbReference>
<comment type="similarity">
    <text evidence="1 2">Belongs to the short-chain dehydrogenases/reductases (SDR) family.</text>
</comment>
<dbReference type="Proteomes" id="UP000249169">
    <property type="component" value="Unassembled WGS sequence"/>
</dbReference>
<dbReference type="PRINTS" id="PR00080">
    <property type="entry name" value="SDRFAMILY"/>
</dbReference>
<gene>
    <name evidence="4" type="ORF">DL240_13070</name>
</gene>